<dbReference type="PANTHER" id="PTHR33495">
    <property type="entry name" value="ANTI-SIGMA FACTOR ANTAGONIST TM_1081-RELATED-RELATED"/>
    <property type="match status" value="1"/>
</dbReference>
<dbReference type="Proteomes" id="UP001596957">
    <property type="component" value="Unassembled WGS sequence"/>
</dbReference>
<dbReference type="InterPro" id="IPR058548">
    <property type="entry name" value="MlaB-like_STAS"/>
</dbReference>
<dbReference type="PROSITE" id="PS50801">
    <property type="entry name" value="STAS"/>
    <property type="match status" value="1"/>
</dbReference>
<dbReference type="SUPFAM" id="SSF52091">
    <property type="entry name" value="SpoIIaa-like"/>
    <property type="match status" value="1"/>
</dbReference>
<keyword evidence="3" id="KW-1185">Reference proteome</keyword>
<dbReference type="InterPro" id="IPR002645">
    <property type="entry name" value="STAS_dom"/>
</dbReference>
<dbReference type="CDD" id="cd07043">
    <property type="entry name" value="STAS_anti-anti-sigma_factors"/>
    <property type="match status" value="1"/>
</dbReference>
<dbReference type="Pfam" id="PF13466">
    <property type="entry name" value="STAS_2"/>
    <property type="match status" value="1"/>
</dbReference>
<dbReference type="PANTHER" id="PTHR33495:SF2">
    <property type="entry name" value="ANTI-SIGMA FACTOR ANTAGONIST TM_1081-RELATED"/>
    <property type="match status" value="1"/>
</dbReference>
<feature type="domain" description="STAS" evidence="1">
    <location>
        <begin position="30"/>
        <end position="131"/>
    </location>
</feature>
<name>A0ABW2VWD7_9ACTN</name>
<evidence type="ECO:0000259" key="1">
    <source>
        <dbReference type="PROSITE" id="PS50801"/>
    </source>
</evidence>
<sequence length="144" mass="14430">MVSADTATPRIPAEVPRAPGRRPVLAGVPEGCETVVVSGNLTLATVPGLRARLLGACRSPGRQLTLDLSGVTSCDTLGLGLLVATARRVHLSGGDLRLAAPSRAVVEALSDSGLIRLLRVLPDAGTAVGTTAAEAPAPGLRAAA</sequence>
<protein>
    <submittedName>
        <fullName evidence="2">STAS domain-containing protein</fullName>
    </submittedName>
</protein>
<organism evidence="2 3">
    <name type="scientific">Streptomyces lutosisoli</name>
    <dbReference type="NCBI Taxonomy" id="2665721"/>
    <lineage>
        <taxon>Bacteria</taxon>
        <taxon>Bacillati</taxon>
        <taxon>Actinomycetota</taxon>
        <taxon>Actinomycetes</taxon>
        <taxon>Kitasatosporales</taxon>
        <taxon>Streptomycetaceae</taxon>
        <taxon>Streptomyces</taxon>
    </lineage>
</organism>
<comment type="caution">
    <text evidence="2">The sequence shown here is derived from an EMBL/GenBank/DDBJ whole genome shotgun (WGS) entry which is preliminary data.</text>
</comment>
<accession>A0ABW2VWD7</accession>
<reference evidence="3" key="1">
    <citation type="journal article" date="2019" name="Int. J. Syst. Evol. Microbiol.">
        <title>The Global Catalogue of Microorganisms (GCM) 10K type strain sequencing project: providing services to taxonomists for standard genome sequencing and annotation.</title>
        <authorList>
            <consortium name="The Broad Institute Genomics Platform"/>
            <consortium name="The Broad Institute Genome Sequencing Center for Infectious Disease"/>
            <person name="Wu L."/>
            <person name="Ma J."/>
        </authorList>
    </citation>
    <scope>NUCLEOTIDE SEQUENCE [LARGE SCALE GENOMIC DNA]</scope>
    <source>
        <strain evidence="3">CGMCC 4.7198</strain>
    </source>
</reference>
<dbReference type="EMBL" id="JBHTEC010000008">
    <property type="protein sequence ID" value="MFD0288818.1"/>
    <property type="molecule type" value="Genomic_DNA"/>
</dbReference>
<gene>
    <name evidence="2" type="ORF">ACFQZP_45945</name>
</gene>
<dbReference type="Gene3D" id="3.30.750.24">
    <property type="entry name" value="STAS domain"/>
    <property type="match status" value="1"/>
</dbReference>
<proteinExistence type="predicted"/>
<evidence type="ECO:0000313" key="2">
    <source>
        <dbReference type="EMBL" id="MFD0288818.1"/>
    </source>
</evidence>
<dbReference type="InterPro" id="IPR036513">
    <property type="entry name" value="STAS_dom_sf"/>
</dbReference>
<evidence type="ECO:0000313" key="3">
    <source>
        <dbReference type="Proteomes" id="UP001596957"/>
    </source>
</evidence>
<dbReference type="RefSeq" id="WP_381250612.1">
    <property type="nucleotide sequence ID" value="NZ_JBHTBI010000005.1"/>
</dbReference>